<evidence type="ECO:0000313" key="3">
    <source>
        <dbReference type="Proteomes" id="UP000053477"/>
    </source>
</evidence>
<evidence type="ECO:0000313" key="2">
    <source>
        <dbReference type="EMBL" id="KLO09299.1"/>
    </source>
</evidence>
<evidence type="ECO:0000256" key="1">
    <source>
        <dbReference type="SAM" id="Phobius"/>
    </source>
</evidence>
<accession>A0A0H2RBS9</accession>
<sequence>MFYRLRRRGRIVSQGKRHDGSLDFDQESYRNTVVSPLRSLERLIDERGRHFLSSLMTHSAMAIVVYLGVLSSRPLRNLQIFRRTRALQPYAFHLTIRTLHASSSQLSSV</sequence>
<organism evidence="2 3">
    <name type="scientific">Schizopora paradoxa</name>
    <dbReference type="NCBI Taxonomy" id="27342"/>
    <lineage>
        <taxon>Eukaryota</taxon>
        <taxon>Fungi</taxon>
        <taxon>Dikarya</taxon>
        <taxon>Basidiomycota</taxon>
        <taxon>Agaricomycotina</taxon>
        <taxon>Agaricomycetes</taxon>
        <taxon>Hymenochaetales</taxon>
        <taxon>Schizoporaceae</taxon>
        <taxon>Schizopora</taxon>
    </lineage>
</organism>
<proteinExistence type="predicted"/>
<gene>
    <name evidence="2" type="ORF">SCHPADRAFT_572741</name>
</gene>
<protein>
    <submittedName>
        <fullName evidence="2">Uncharacterized protein</fullName>
    </submittedName>
</protein>
<dbReference type="Proteomes" id="UP000053477">
    <property type="component" value="Unassembled WGS sequence"/>
</dbReference>
<name>A0A0H2RBS9_9AGAM</name>
<reference evidence="2 3" key="1">
    <citation type="submission" date="2015-04" db="EMBL/GenBank/DDBJ databases">
        <title>Complete genome sequence of Schizopora paradoxa KUC8140, a cosmopolitan wood degrader in East Asia.</title>
        <authorList>
            <consortium name="DOE Joint Genome Institute"/>
            <person name="Min B."/>
            <person name="Park H."/>
            <person name="Jang Y."/>
            <person name="Kim J.-J."/>
            <person name="Kim K.H."/>
            <person name="Pangilinan J."/>
            <person name="Lipzen A."/>
            <person name="Riley R."/>
            <person name="Grigoriev I.V."/>
            <person name="Spatafora J.W."/>
            <person name="Choi I.-G."/>
        </authorList>
    </citation>
    <scope>NUCLEOTIDE SEQUENCE [LARGE SCALE GENOMIC DNA]</scope>
    <source>
        <strain evidence="2 3">KUC8140</strain>
    </source>
</reference>
<keyword evidence="1" id="KW-0812">Transmembrane</keyword>
<keyword evidence="1" id="KW-0472">Membrane</keyword>
<dbReference type="InParanoid" id="A0A0H2RBS9"/>
<feature type="transmembrane region" description="Helical" evidence="1">
    <location>
        <begin position="51"/>
        <end position="69"/>
    </location>
</feature>
<dbReference type="AlphaFoldDB" id="A0A0H2RBS9"/>
<dbReference type="EMBL" id="KQ086060">
    <property type="protein sequence ID" value="KLO09299.1"/>
    <property type="molecule type" value="Genomic_DNA"/>
</dbReference>
<keyword evidence="1" id="KW-1133">Transmembrane helix</keyword>
<keyword evidence="3" id="KW-1185">Reference proteome</keyword>